<protein>
    <submittedName>
        <fullName evidence="2">GIY-YIG nuclease family protein</fullName>
    </submittedName>
</protein>
<dbReference type="InterPro" id="IPR000305">
    <property type="entry name" value="GIY-YIG_endonuc"/>
</dbReference>
<feature type="domain" description="GIY-YIG" evidence="1">
    <location>
        <begin position="59"/>
        <end position="99"/>
    </location>
</feature>
<dbReference type="Pfam" id="PF01541">
    <property type="entry name" value="GIY-YIG"/>
    <property type="match status" value="1"/>
</dbReference>
<dbReference type="Proteomes" id="UP000295517">
    <property type="component" value="Chromosome"/>
</dbReference>
<organism evidence="2 3">
    <name type="scientific">Legionella israelensis</name>
    <dbReference type="NCBI Taxonomy" id="454"/>
    <lineage>
        <taxon>Bacteria</taxon>
        <taxon>Pseudomonadati</taxon>
        <taxon>Pseudomonadota</taxon>
        <taxon>Gammaproteobacteria</taxon>
        <taxon>Legionellales</taxon>
        <taxon>Legionellaceae</taxon>
        <taxon>Legionella</taxon>
    </lineage>
</organism>
<sequence length="308" mass="36084">MENEEVNVLQGYTIRIYVPYGDPDGIRVVDTMNWTGRGILFPRDEWNNKKDDFNELKQNGLYILTSYPDENNNSTIYIGQTDEIKRRIDNHDKKKDFWDRVMIFFSTNNGLNRAHLTWLEWKLLEIAKEYQNSIIDNSRTNDSEPILNSGEKTECIYFLGKMLQMLPLVGIHNFEKNKTVLLQLEEKESYKSTDIDTIVVPAKEYGFNKAVLGENRWYYVRIAGGKLKKIKYIAIYQTQPISAITHWAKVERIDKHGETGKYIIYFEGLPQEIEPIQFDSRTPSGSMQSPRYTNFNKMMSVKKLSDLF</sequence>
<evidence type="ECO:0000313" key="2">
    <source>
        <dbReference type="EMBL" id="QBR84706.1"/>
    </source>
</evidence>
<dbReference type="AlphaFoldDB" id="A0AAX1EI00"/>
<dbReference type="EMBL" id="CP038254">
    <property type="protein sequence ID" value="QBR84706.1"/>
    <property type="molecule type" value="Genomic_DNA"/>
</dbReference>
<reference evidence="2 3" key="1">
    <citation type="submission" date="2019-03" db="EMBL/GenBank/DDBJ databases">
        <title>Diverse conjugative elements silence natural transformation in Legionella species.</title>
        <authorList>
            <person name="Durieux I."/>
            <person name="Ginevra C."/>
            <person name="Attaiech L."/>
            <person name="Picq K."/>
            <person name="Juan P.A."/>
            <person name="Jarraud S."/>
            <person name="Charpentier X."/>
        </authorList>
    </citation>
    <scope>NUCLEOTIDE SEQUENCE [LARGE SCALE GENOMIC DNA]</scope>
    <source>
        <strain evidence="2 3">HL-0427-4011</strain>
    </source>
</reference>
<proteinExistence type="predicted"/>
<accession>A0AAX1EI00</accession>
<gene>
    <name evidence="2" type="ORF">E3983_10215</name>
</gene>
<evidence type="ECO:0000313" key="3">
    <source>
        <dbReference type="Proteomes" id="UP000295517"/>
    </source>
</evidence>
<name>A0AAX1EI00_9GAMM</name>
<dbReference type="RefSeq" id="WP_135060892.1">
    <property type="nucleotide sequence ID" value="NZ_CP038254.1"/>
</dbReference>
<evidence type="ECO:0000259" key="1">
    <source>
        <dbReference type="Pfam" id="PF01541"/>
    </source>
</evidence>
<dbReference type="CDD" id="cd10447">
    <property type="entry name" value="GIY-YIG_unchar_2"/>
    <property type="match status" value="1"/>
</dbReference>